<reference evidence="8 9" key="1">
    <citation type="submission" date="2024-06" db="EMBL/GenBank/DDBJ databases">
        <authorList>
            <person name="Li Z."/>
            <person name="Jiang Y."/>
        </authorList>
    </citation>
    <scope>NUCLEOTIDE SEQUENCE [LARGE SCALE GENOMIC DNA]</scope>
    <source>
        <strain evidence="8 9">HSW-8</strain>
    </source>
</reference>
<dbReference type="NCBIfam" id="TIGR01352">
    <property type="entry name" value="tonB_Cterm"/>
    <property type="match status" value="1"/>
</dbReference>
<feature type="compositionally biased region" description="Pro residues" evidence="6">
    <location>
        <begin position="62"/>
        <end position="71"/>
    </location>
</feature>
<organism evidence="8 9">
    <name type="scientific">Sinimarinibacterium thermocellulolyticum</name>
    <dbReference type="NCBI Taxonomy" id="3170016"/>
    <lineage>
        <taxon>Bacteria</taxon>
        <taxon>Pseudomonadati</taxon>
        <taxon>Pseudomonadota</taxon>
        <taxon>Gammaproteobacteria</taxon>
        <taxon>Nevskiales</taxon>
        <taxon>Nevskiaceae</taxon>
        <taxon>Sinimarinibacterium</taxon>
    </lineage>
</organism>
<comment type="subcellular location">
    <subcellularLocation>
        <location evidence="5">Cell inner membrane</location>
        <topology evidence="5">Single-pass membrane protein</topology>
        <orientation evidence="5">Periplasmic side</orientation>
    </subcellularLocation>
    <subcellularLocation>
        <location evidence="1">Membrane</location>
        <topology evidence="1">Single-pass membrane protein</topology>
    </subcellularLocation>
</comment>
<keyword evidence="5" id="KW-1003">Cell membrane</keyword>
<dbReference type="InterPro" id="IPR003538">
    <property type="entry name" value="TonB"/>
</dbReference>
<proteinExistence type="inferred from homology"/>
<evidence type="ECO:0000256" key="3">
    <source>
        <dbReference type="ARBA" id="ARBA00022989"/>
    </source>
</evidence>
<evidence type="ECO:0000313" key="9">
    <source>
        <dbReference type="Proteomes" id="UP001465331"/>
    </source>
</evidence>
<evidence type="ECO:0000256" key="6">
    <source>
        <dbReference type="SAM" id="MobiDB-lite"/>
    </source>
</evidence>
<keyword evidence="4" id="KW-0472">Membrane</keyword>
<keyword evidence="5" id="KW-0997">Cell inner membrane</keyword>
<feature type="domain" description="TonB C-terminal" evidence="7">
    <location>
        <begin position="133"/>
        <end position="225"/>
    </location>
</feature>
<evidence type="ECO:0000259" key="7">
    <source>
        <dbReference type="PROSITE" id="PS52015"/>
    </source>
</evidence>
<evidence type="ECO:0000256" key="5">
    <source>
        <dbReference type="RuleBase" id="RU362123"/>
    </source>
</evidence>
<keyword evidence="2" id="KW-0812">Transmembrane</keyword>
<evidence type="ECO:0000256" key="1">
    <source>
        <dbReference type="ARBA" id="ARBA00004167"/>
    </source>
</evidence>
<dbReference type="PRINTS" id="PR01374">
    <property type="entry name" value="TONBPROTEIN"/>
</dbReference>
<dbReference type="InterPro" id="IPR037682">
    <property type="entry name" value="TonB_C"/>
</dbReference>
<keyword evidence="9" id="KW-1185">Reference proteome</keyword>
<dbReference type="SUPFAM" id="SSF74653">
    <property type="entry name" value="TolA/TonB C-terminal domain"/>
    <property type="match status" value="1"/>
</dbReference>
<evidence type="ECO:0000313" key="8">
    <source>
        <dbReference type="EMBL" id="MES0874516.1"/>
    </source>
</evidence>
<evidence type="ECO:0000256" key="4">
    <source>
        <dbReference type="ARBA" id="ARBA00023136"/>
    </source>
</evidence>
<comment type="function">
    <text evidence="5">Interacts with outer membrane receptor proteins that carry out high-affinity binding and energy dependent uptake into the periplasmic space of specific substrates. It could act to transduce energy from the cytoplasmic membrane to specific energy-requiring processes in the outer membrane, resulting in the release into the periplasm of ligands bound by these outer membrane proteins.</text>
</comment>
<dbReference type="EMBL" id="JBEPIJ010000011">
    <property type="protein sequence ID" value="MES0874516.1"/>
    <property type="molecule type" value="Genomic_DNA"/>
</dbReference>
<protein>
    <recommendedName>
        <fullName evidence="5">Protein TonB</fullName>
    </recommendedName>
</protein>
<feature type="region of interest" description="Disordered" evidence="6">
    <location>
        <begin position="48"/>
        <end position="77"/>
    </location>
</feature>
<dbReference type="InterPro" id="IPR006260">
    <property type="entry name" value="TonB/TolA_C"/>
</dbReference>
<keyword evidence="5" id="KW-0653">Protein transport</keyword>
<comment type="caution">
    <text evidence="8">The sequence shown here is derived from an EMBL/GenBank/DDBJ whole genome shotgun (WGS) entry which is preliminary data.</text>
</comment>
<name>A0ABV2AC99_9GAMM</name>
<dbReference type="Proteomes" id="UP001465331">
    <property type="component" value="Unassembled WGS sequence"/>
</dbReference>
<dbReference type="Gene3D" id="3.30.2420.10">
    <property type="entry name" value="TonB"/>
    <property type="match status" value="1"/>
</dbReference>
<keyword evidence="3" id="KW-1133">Transmembrane helix</keyword>
<keyword evidence="5" id="KW-0813">Transport</keyword>
<dbReference type="Pfam" id="PF03544">
    <property type="entry name" value="TonB_C"/>
    <property type="match status" value="1"/>
</dbReference>
<accession>A0ABV2AC99</accession>
<sequence length="225" mass="23862">MTRWIVTPPAALLVALALFLLMEWLIRPPQAPDDLLRVLPEVEVVRKAPEEEPPPDFASPDAAPPPPPAAPPALAQPDLPSITVPALTAVPLSVGPVALPTRLAGSGLKLGSSGAFGGFAGGGGGGFGTGKGFTGRPLIPLSTARPQMPEWACKQKIRGWVEVVFTVLPTGKVTNVRLIDADPRGVFEAAAIESVANWIYESHDRAREVKQRVEMDPADCAYNWQ</sequence>
<keyword evidence="5" id="KW-0735">Signal-anchor</keyword>
<dbReference type="PROSITE" id="PS52015">
    <property type="entry name" value="TONB_CTD"/>
    <property type="match status" value="1"/>
</dbReference>
<comment type="similarity">
    <text evidence="5">Belongs to the TonB family.</text>
</comment>
<gene>
    <name evidence="8" type="ORF">ABSH63_10940</name>
</gene>
<evidence type="ECO:0000256" key="2">
    <source>
        <dbReference type="ARBA" id="ARBA00022692"/>
    </source>
</evidence>
<dbReference type="RefSeq" id="WP_352889740.1">
    <property type="nucleotide sequence ID" value="NZ_JBEPIJ010000011.1"/>
</dbReference>